<dbReference type="EMBL" id="KZ819298">
    <property type="protein sequence ID" value="PWN96665.1"/>
    <property type="molecule type" value="Genomic_DNA"/>
</dbReference>
<proteinExistence type="predicted"/>
<name>A0A316Z8U9_9BASI</name>
<reference evidence="2 3" key="1">
    <citation type="journal article" date="2018" name="Mol. Biol. Evol.">
        <title>Broad Genomic Sampling Reveals a Smut Pathogenic Ancestry of the Fungal Clade Ustilaginomycotina.</title>
        <authorList>
            <person name="Kijpornyongpan T."/>
            <person name="Mondo S.J."/>
            <person name="Barry K."/>
            <person name="Sandor L."/>
            <person name="Lee J."/>
            <person name="Lipzen A."/>
            <person name="Pangilinan J."/>
            <person name="LaButti K."/>
            <person name="Hainaut M."/>
            <person name="Henrissat B."/>
            <person name="Grigoriev I.V."/>
            <person name="Spatafora J.W."/>
            <person name="Aime M.C."/>
        </authorList>
    </citation>
    <scope>NUCLEOTIDE SEQUENCE [LARGE SCALE GENOMIC DNA]</scope>
    <source>
        <strain evidence="2 3">MCA 4186</strain>
    </source>
</reference>
<feature type="compositionally biased region" description="Basic and acidic residues" evidence="1">
    <location>
        <begin position="10"/>
        <end position="22"/>
    </location>
</feature>
<dbReference type="AlphaFoldDB" id="A0A316Z8U9"/>
<feature type="compositionally biased region" description="Basic and acidic residues" evidence="1">
    <location>
        <begin position="118"/>
        <end position="141"/>
    </location>
</feature>
<dbReference type="RefSeq" id="XP_025596944.1">
    <property type="nucleotide sequence ID" value="XM_025745847.1"/>
</dbReference>
<organism evidence="2 3">
    <name type="scientific">Tilletiopsis washingtonensis</name>
    <dbReference type="NCBI Taxonomy" id="58919"/>
    <lineage>
        <taxon>Eukaryota</taxon>
        <taxon>Fungi</taxon>
        <taxon>Dikarya</taxon>
        <taxon>Basidiomycota</taxon>
        <taxon>Ustilaginomycotina</taxon>
        <taxon>Exobasidiomycetes</taxon>
        <taxon>Entylomatales</taxon>
        <taxon>Entylomatales incertae sedis</taxon>
        <taxon>Tilletiopsis</taxon>
    </lineage>
</organism>
<keyword evidence="3" id="KW-1185">Reference proteome</keyword>
<accession>A0A316Z8U9</accession>
<sequence>MATDAATGKAAEHEAACLERERRRGRSQTFPSPSLAARQLQRSPASSRAPRAVSSATAAESANPRHPRRRTSGLGTLRQLSGCAVPPWGCACKEIGQASACARRAAKRAPDDAAAEGIRPRGREEARSEARARPSHADEWHSALTSERFGGRAH</sequence>
<evidence type="ECO:0000313" key="2">
    <source>
        <dbReference type="EMBL" id="PWN96665.1"/>
    </source>
</evidence>
<evidence type="ECO:0000313" key="3">
    <source>
        <dbReference type="Proteomes" id="UP000245946"/>
    </source>
</evidence>
<dbReference type="GeneID" id="37273391"/>
<evidence type="ECO:0000256" key="1">
    <source>
        <dbReference type="SAM" id="MobiDB-lite"/>
    </source>
</evidence>
<feature type="compositionally biased region" description="Low complexity" evidence="1">
    <location>
        <begin position="42"/>
        <end position="59"/>
    </location>
</feature>
<protein>
    <submittedName>
        <fullName evidence="2">Uncharacterized protein</fullName>
    </submittedName>
</protein>
<feature type="region of interest" description="Disordered" evidence="1">
    <location>
        <begin position="1"/>
        <end position="75"/>
    </location>
</feature>
<feature type="region of interest" description="Disordered" evidence="1">
    <location>
        <begin position="105"/>
        <end position="154"/>
    </location>
</feature>
<gene>
    <name evidence="2" type="ORF">FA09DRAFT_81441</name>
</gene>
<dbReference type="Proteomes" id="UP000245946">
    <property type="component" value="Unassembled WGS sequence"/>
</dbReference>